<dbReference type="SUPFAM" id="SSF53254">
    <property type="entry name" value="Phosphoglycerate mutase-like"/>
    <property type="match status" value="1"/>
</dbReference>
<name>A0A1G2UZ03_9BACT</name>
<dbReference type="Proteomes" id="UP000177697">
    <property type="component" value="Unassembled WGS sequence"/>
</dbReference>
<evidence type="ECO:0000313" key="1">
    <source>
        <dbReference type="EMBL" id="OHB14613.1"/>
    </source>
</evidence>
<proteinExistence type="predicted"/>
<comment type="caution">
    <text evidence="1">The sequence shown here is derived from an EMBL/GenBank/DDBJ whole genome shotgun (WGS) entry which is preliminary data.</text>
</comment>
<dbReference type="EMBL" id="MHWW01000018">
    <property type="protein sequence ID" value="OHB14613.1"/>
    <property type="molecule type" value="Genomic_DNA"/>
</dbReference>
<dbReference type="Gene3D" id="3.40.50.1240">
    <property type="entry name" value="Phosphoglycerate mutase-like"/>
    <property type="match status" value="1"/>
</dbReference>
<evidence type="ECO:0000313" key="2">
    <source>
        <dbReference type="Proteomes" id="UP000177697"/>
    </source>
</evidence>
<reference evidence="1 2" key="1">
    <citation type="journal article" date="2016" name="Nat. Commun.">
        <title>Thousands of microbial genomes shed light on interconnected biogeochemical processes in an aquifer system.</title>
        <authorList>
            <person name="Anantharaman K."/>
            <person name="Brown C.T."/>
            <person name="Hug L.A."/>
            <person name="Sharon I."/>
            <person name="Castelle C.J."/>
            <person name="Probst A.J."/>
            <person name="Thomas B.C."/>
            <person name="Singh A."/>
            <person name="Wilkins M.J."/>
            <person name="Karaoz U."/>
            <person name="Brodie E.L."/>
            <person name="Williams K.H."/>
            <person name="Hubbard S.S."/>
            <person name="Banfield J.F."/>
        </authorList>
    </citation>
    <scope>NUCLEOTIDE SEQUENCE [LARGE SCALE GENOMIC DNA]</scope>
</reference>
<gene>
    <name evidence="1" type="ORF">A2431_04145</name>
</gene>
<dbReference type="AlphaFoldDB" id="A0A1G2UZ03"/>
<dbReference type="Pfam" id="PF00300">
    <property type="entry name" value="His_Phos_1"/>
    <property type="match status" value="1"/>
</dbReference>
<dbReference type="InterPro" id="IPR013078">
    <property type="entry name" value="His_Pase_superF_clade-1"/>
</dbReference>
<evidence type="ECO:0008006" key="3">
    <source>
        <dbReference type="Google" id="ProtNLM"/>
    </source>
</evidence>
<organism evidence="1 2">
    <name type="scientific">Candidatus Zambryskibacteria bacterium RIFOXYC1_FULL_39_10</name>
    <dbReference type="NCBI Taxonomy" id="1802779"/>
    <lineage>
        <taxon>Bacteria</taxon>
        <taxon>Candidatus Zambryskiibacteriota</taxon>
    </lineage>
</organism>
<protein>
    <recommendedName>
        <fullName evidence="3">Phosphoglycerate mutase</fullName>
    </recommendedName>
</protein>
<sequence>MYNLIEKRPDPSKEFLLVRHGQDNDTLDTNLNQPLIPDSINQIEGIVSRVKVIFSTEITFTVVYGPSKRTSQTAQHLAGTLSKFGYNLDLQEDADIKEFYQGQFHVDHSLLTNGRYVPLETAWEIFNNKILDGQIHYRFGDPIVNTDGEPTFPLLQSFFIRYGESQSNFLVRIRRFISRVNNDQRLPNNLLVVVTHQAVASRIQREITGERIQLGYCEGVFVPYPDI</sequence>
<dbReference type="InterPro" id="IPR029033">
    <property type="entry name" value="His_PPase_superfam"/>
</dbReference>
<accession>A0A1G2UZ03</accession>